<evidence type="ECO:0000313" key="9">
    <source>
        <dbReference type="Proteomes" id="UP000653305"/>
    </source>
</evidence>
<dbReference type="OrthoDB" id="1919336at2759"/>
<reference evidence="8" key="1">
    <citation type="submission" date="2020-07" db="EMBL/GenBank/DDBJ databases">
        <title>Ethylene signaling mediates host invasion by parasitic plants.</title>
        <authorList>
            <person name="Yoshida S."/>
        </authorList>
    </citation>
    <scope>NUCLEOTIDE SEQUENCE</scope>
    <source>
        <strain evidence="8">Okayama</strain>
    </source>
</reference>
<dbReference type="SUPFAM" id="SSF47095">
    <property type="entry name" value="HMG-box"/>
    <property type="match status" value="1"/>
</dbReference>
<feature type="domain" description="HMG box" evidence="7">
    <location>
        <begin position="83"/>
        <end position="142"/>
    </location>
</feature>
<dbReference type="PANTHER" id="PTHR46261:SF35">
    <property type="entry name" value="HIGH MOBILITY GROUP B PROTEIN 4-RELATED"/>
    <property type="match status" value="1"/>
</dbReference>
<dbReference type="GO" id="GO:0030527">
    <property type="term" value="F:structural constituent of chromatin"/>
    <property type="evidence" value="ECO:0007669"/>
    <property type="project" value="UniProtKB-ARBA"/>
</dbReference>
<dbReference type="InterPro" id="IPR009071">
    <property type="entry name" value="HMG_box_dom"/>
</dbReference>
<dbReference type="GO" id="GO:0006325">
    <property type="term" value="P:chromatin organization"/>
    <property type="evidence" value="ECO:0007669"/>
    <property type="project" value="UniProtKB-ARBA"/>
</dbReference>
<keyword evidence="3 5" id="KW-0238">DNA-binding</keyword>
<dbReference type="GO" id="GO:0005634">
    <property type="term" value="C:nucleus"/>
    <property type="evidence" value="ECO:0007669"/>
    <property type="project" value="UniProtKB-SubCell"/>
</dbReference>
<dbReference type="PANTHER" id="PTHR46261">
    <property type="entry name" value="HIGH MOBILITY GROUP B PROTEIN 4-RELATED"/>
    <property type="match status" value="1"/>
</dbReference>
<dbReference type="PROSITE" id="PS50118">
    <property type="entry name" value="HMG_BOX_2"/>
    <property type="match status" value="1"/>
</dbReference>
<dbReference type="InterPro" id="IPR036910">
    <property type="entry name" value="HMG_box_dom_sf"/>
</dbReference>
<dbReference type="CDD" id="cd22005">
    <property type="entry name" value="HMG-box_AtHMGB1-like"/>
    <property type="match status" value="1"/>
</dbReference>
<keyword evidence="9" id="KW-1185">Reference proteome</keyword>
<gene>
    <name evidence="8" type="ORF">PHJA_001815400</name>
</gene>
<evidence type="ECO:0000256" key="4">
    <source>
        <dbReference type="ARBA" id="ARBA00023242"/>
    </source>
</evidence>
<comment type="subcellular location">
    <subcellularLocation>
        <location evidence="1">Nucleus</location>
    </subcellularLocation>
</comment>
<dbReference type="GO" id="GO:0003682">
    <property type="term" value="F:chromatin binding"/>
    <property type="evidence" value="ECO:0007669"/>
    <property type="project" value="UniProtKB-ARBA"/>
</dbReference>
<evidence type="ECO:0000313" key="8">
    <source>
        <dbReference type="EMBL" id="GFP96713.1"/>
    </source>
</evidence>
<evidence type="ECO:0000256" key="2">
    <source>
        <dbReference type="ARBA" id="ARBA00008774"/>
    </source>
</evidence>
<dbReference type="GO" id="GO:0003677">
    <property type="term" value="F:DNA binding"/>
    <property type="evidence" value="ECO:0007669"/>
    <property type="project" value="UniProtKB-UniRule"/>
</dbReference>
<sequence>MRTIVLPGFTIKIPKTMPKESWKFEITKQVIASIDKMDFSSDSENEGYSHVGQHDGGKSRKANIRRLGVRKQITKAARDPNGPNGGPSGFFVFMEEFEKEYKEMHPGIESVTAIGNAGGERWKSMSEVEKAPYVAKAQKSIK</sequence>
<evidence type="ECO:0000259" key="7">
    <source>
        <dbReference type="PROSITE" id="PS50118"/>
    </source>
</evidence>
<dbReference type="Gene3D" id="1.10.30.10">
    <property type="entry name" value="High mobility group box domain"/>
    <property type="match status" value="1"/>
</dbReference>
<dbReference type="InterPro" id="IPR031061">
    <property type="entry name" value="HMGB_plant"/>
</dbReference>
<dbReference type="SMART" id="SM00398">
    <property type="entry name" value="HMG"/>
    <property type="match status" value="1"/>
</dbReference>
<dbReference type="GO" id="GO:0000785">
    <property type="term" value="C:chromatin"/>
    <property type="evidence" value="ECO:0007669"/>
    <property type="project" value="UniProtKB-ARBA"/>
</dbReference>
<evidence type="ECO:0000256" key="6">
    <source>
        <dbReference type="SAM" id="MobiDB-lite"/>
    </source>
</evidence>
<dbReference type="Proteomes" id="UP000653305">
    <property type="component" value="Unassembled WGS sequence"/>
</dbReference>
<dbReference type="EMBL" id="BMAC01000453">
    <property type="protein sequence ID" value="GFP96713.1"/>
    <property type="molecule type" value="Genomic_DNA"/>
</dbReference>
<comment type="caution">
    <text evidence="8">The sequence shown here is derived from an EMBL/GenBank/DDBJ whole genome shotgun (WGS) entry which is preliminary data.</text>
</comment>
<evidence type="ECO:0000256" key="5">
    <source>
        <dbReference type="PROSITE-ProRule" id="PRU00267"/>
    </source>
</evidence>
<evidence type="ECO:0000256" key="3">
    <source>
        <dbReference type="ARBA" id="ARBA00023125"/>
    </source>
</evidence>
<protein>
    <submittedName>
        <fullName evidence="8">High mobility group b protein 3</fullName>
    </submittedName>
</protein>
<comment type="similarity">
    <text evidence="2">Belongs to the HMGB family.</text>
</comment>
<accession>A0A830CLL0</accession>
<dbReference type="Pfam" id="PF00505">
    <property type="entry name" value="HMG_box"/>
    <property type="match status" value="1"/>
</dbReference>
<name>A0A830CLL0_9LAMI</name>
<dbReference type="AlphaFoldDB" id="A0A830CLL0"/>
<feature type="region of interest" description="Disordered" evidence="6">
    <location>
        <begin position="41"/>
        <end position="65"/>
    </location>
</feature>
<evidence type="ECO:0000256" key="1">
    <source>
        <dbReference type="ARBA" id="ARBA00004123"/>
    </source>
</evidence>
<keyword evidence="4 5" id="KW-0539">Nucleus</keyword>
<organism evidence="8 9">
    <name type="scientific">Phtheirospermum japonicum</name>
    <dbReference type="NCBI Taxonomy" id="374723"/>
    <lineage>
        <taxon>Eukaryota</taxon>
        <taxon>Viridiplantae</taxon>
        <taxon>Streptophyta</taxon>
        <taxon>Embryophyta</taxon>
        <taxon>Tracheophyta</taxon>
        <taxon>Spermatophyta</taxon>
        <taxon>Magnoliopsida</taxon>
        <taxon>eudicotyledons</taxon>
        <taxon>Gunneridae</taxon>
        <taxon>Pentapetalae</taxon>
        <taxon>asterids</taxon>
        <taxon>lamiids</taxon>
        <taxon>Lamiales</taxon>
        <taxon>Orobanchaceae</taxon>
        <taxon>Orobanchaceae incertae sedis</taxon>
        <taxon>Phtheirospermum</taxon>
    </lineage>
</organism>
<feature type="DNA-binding region" description="HMG box" evidence="5">
    <location>
        <begin position="83"/>
        <end position="142"/>
    </location>
</feature>
<proteinExistence type="inferred from homology"/>